<keyword evidence="2" id="KW-1185">Reference proteome</keyword>
<dbReference type="EMBL" id="FTRV01000015">
    <property type="protein sequence ID" value="SPM30620.1"/>
    <property type="molecule type" value="Genomic_DNA"/>
</dbReference>
<organism evidence="1 2">
    <name type="scientific">Mycobacterium terramassiliense</name>
    <dbReference type="NCBI Taxonomy" id="1841859"/>
    <lineage>
        <taxon>Bacteria</taxon>
        <taxon>Bacillati</taxon>
        <taxon>Actinomycetota</taxon>
        <taxon>Actinomycetes</taxon>
        <taxon>Mycobacteriales</taxon>
        <taxon>Mycobacteriaceae</taxon>
        <taxon>Mycobacterium</taxon>
    </lineage>
</organism>
<sequence>MLELGLGNDCLTPYRATHQTQIAEDSQPPESANRVGIDNVDQRLQCRNDDVIHADGRLLLNQSSQPNGCRFGDRAKSLRDQRFKQIATVSKMVCQRAWSHASLTRNRT</sequence>
<proteinExistence type="predicted"/>
<evidence type="ECO:0000313" key="2">
    <source>
        <dbReference type="Proteomes" id="UP000241595"/>
    </source>
</evidence>
<reference evidence="1 2" key="1">
    <citation type="submission" date="2017-01" db="EMBL/GenBank/DDBJ databases">
        <authorList>
            <consortium name="Urmite Genomes"/>
        </authorList>
    </citation>
    <scope>NUCLEOTIDE SEQUENCE [LARGE SCALE GENOMIC DNA]</scope>
    <source>
        <strain evidence="1 2">AB308</strain>
    </source>
</reference>
<accession>A0A2U3NGK1</accession>
<dbReference type="Proteomes" id="UP000241595">
    <property type="component" value="Unassembled WGS sequence"/>
</dbReference>
<protein>
    <submittedName>
        <fullName evidence="1">Mycobacterium terramassiliense ORFan</fullName>
    </submittedName>
</protein>
<dbReference type="AlphaFoldDB" id="A0A2U3NGK1"/>
<gene>
    <name evidence="1" type="ORF">MTAB308_4129</name>
</gene>
<evidence type="ECO:0000313" key="1">
    <source>
        <dbReference type="EMBL" id="SPM30620.1"/>
    </source>
</evidence>
<name>A0A2U3NGK1_9MYCO</name>